<evidence type="ECO:0000313" key="5">
    <source>
        <dbReference type="RefSeq" id="XP_031426570.2"/>
    </source>
</evidence>
<dbReference type="GO" id="GO:0004620">
    <property type="term" value="F:phospholipase activity"/>
    <property type="evidence" value="ECO:0007669"/>
    <property type="project" value="TreeGrafter"/>
</dbReference>
<dbReference type="GO" id="GO:0030134">
    <property type="term" value="C:COPII-coated ER to Golgi transport vesicle"/>
    <property type="evidence" value="ECO:0007669"/>
    <property type="project" value="TreeGrafter"/>
</dbReference>
<dbReference type="GeneID" id="105906876"/>
<dbReference type="PROSITE" id="PS51043">
    <property type="entry name" value="DDHD"/>
    <property type="match status" value="1"/>
</dbReference>
<dbReference type="Proteomes" id="UP000515152">
    <property type="component" value="Chromosome 7"/>
</dbReference>
<dbReference type="Pfam" id="PF02862">
    <property type="entry name" value="DDHD"/>
    <property type="match status" value="1"/>
</dbReference>
<comment type="similarity">
    <text evidence="1">Belongs to the PA-PLA1 family.</text>
</comment>
<feature type="domain" description="DDHD" evidence="3">
    <location>
        <begin position="453"/>
        <end position="645"/>
    </location>
</feature>
<accession>A0A6P8FSY5</accession>
<feature type="compositionally biased region" description="Low complexity" evidence="2">
    <location>
        <begin position="566"/>
        <end position="581"/>
    </location>
</feature>
<dbReference type="SMART" id="SM01127">
    <property type="entry name" value="DDHD"/>
    <property type="match status" value="1"/>
</dbReference>
<dbReference type="GO" id="GO:0046872">
    <property type="term" value="F:metal ion binding"/>
    <property type="evidence" value="ECO:0007669"/>
    <property type="project" value="InterPro"/>
</dbReference>
<gene>
    <name evidence="5" type="primary">LOC105906876</name>
</gene>
<dbReference type="PANTHER" id="PTHR23509">
    <property type="entry name" value="PA-PL1 PHOSPHOLIPASE FAMILY"/>
    <property type="match status" value="1"/>
</dbReference>
<dbReference type="PANTHER" id="PTHR23509:SF7">
    <property type="entry name" value="PHOSPHOLIPASE DDHD2"/>
    <property type="match status" value="1"/>
</dbReference>
<dbReference type="InterPro" id="IPR057825">
    <property type="entry name" value="WWE_SEC23-DDH2"/>
</dbReference>
<name>A0A6P8FSY5_CLUHA</name>
<sequence>MRYNGGFQIGSCKIPQNLDKWTSEYHARGARLCGVQRLLCIMDQGSAVSTYEPVQPHWVYQTHVDGQDLWVAFSQYDSDKLNQGLERVTEAQEEVVATDRAHYDVLLKERIRRAAYWEEEPTAVLRGTWFYKGAKDHHYIPYPESISERLELAYREAMLQNQWRKTVEFPTGEVVILQSPKLATQWPSVTSVDEWASTDHNCSVKRGIENTGAEIPGGEPETVDHLVFMVHGIGPSCDIRFRTIISCVNDFRHATQGLVETHCRTALAEGQIGRVEFLPVDWHSPLHGDATGVDKVIQCITLPSVERLRNFANESLLDLFFYSSPTYCQVILDTVATELNRLHGLFCSRHPNFQGQVSLVGHSLGSLILFDLLTNQVVGSGHPNTPVDLGRGAGAILAPSPQSRGLRATVSGVESDGHQHSTKYNRMRLISSSVDNDSFDLGVGQVSIRYPQLSFNPYMLFALGSPIGMFLTVRGLRHIEPHYSLPTCKGFYNIYHPLDPVAYRIEPLIQSNTYMPPVLIPHITAKRTHPYFGHSVERLTTDLKHKMTYVLLYAWQYLIRPPSSSRQSIQGSSASQQQESSKLLPQSERTNCISTGRLNRGRRIDYVLQQTTMESINEYLFAIQSHLCYWESEDTALLLLREIYDESGIVFENLPS</sequence>
<dbReference type="RefSeq" id="XP_031426570.2">
    <property type="nucleotide sequence ID" value="XM_031570710.2"/>
</dbReference>
<dbReference type="InterPro" id="IPR058055">
    <property type="entry name" value="PA-PLA1"/>
</dbReference>
<dbReference type="GO" id="GO:0004806">
    <property type="term" value="F:triacylglycerol lipase activity"/>
    <property type="evidence" value="ECO:0007669"/>
    <property type="project" value="TreeGrafter"/>
</dbReference>
<evidence type="ECO:0000259" key="3">
    <source>
        <dbReference type="PROSITE" id="PS51043"/>
    </source>
</evidence>
<evidence type="ECO:0000313" key="4">
    <source>
        <dbReference type="Proteomes" id="UP000515152"/>
    </source>
</evidence>
<feature type="region of interest" description="Disordered" evidence="2">
    <location>
        <begin position="566"/>
        <end position="586"/>
    </location>
</feature>
<dbReference type="OrthoDB" id="69269at2759"/>
<organism evidence="4 5">
    <name type="scientific">Clupea harengus</name>
    <name type="common">Atlantic herring</name>
    <dbReference type="NCBI Taxonomy" id="7950"/>
    <lineage>
        <taxon>Eukaryota</taxon>
        <taxon>Metazoa</taxon>
        <taxon>Chordata</taxon>
        <taxon>Craniata</taxon>
        <taxon>Vertebrata</taxon>
        <taxon>Euteleostomi</taxon>
        <taxon>Actinopterygii</taxon>
        <taxon>Neopterygii</taxon>
        <taxon>Teleostei</taxon>
        <taxon>Clupei</taxon>
        <taxon>Clupeiformes</taxon>
        <taxon>Clupeoidei</taxon>
        <taxon>Clupeidae</taxon>
        <taxon>Clupea</taxon>
    </lineage>
</organism>
<dbReference type="InterPro" id="IPR004177">
    <property type="entry name" value="DDHD_dom"/>
</dbReference>
<reference evidence="5" key="1">
    <citation type="submission" date="2025-08" db="UniProtKB">
        <authorList>
            <consortium name="RefSeq"/>
        </authorList>
    </citation>
    <scope>IDENTIFICATION</scope>
</reference>
<evidence type="ECO:0000256" key="2">
    <source>
        <dbReference type="SAM" id="MobiDB-lite"/>
    </source>
</evidence>
<dbReference type="Pfam" id="PF23464">
    <property type="entry name" value="WWE_3"/>
    <property type="match status" value="1"/>
</dbReference>
<proteinExistence type="inferred from homology"/>
<dbReference type="KEGG" id="char:105906876"/>
<keyword evidence="4" id="KW-1185">Reference proteome</keyword>
<protein>
    <submittedName>
        <fullName evidence="5">Phospholipase DDHD2-like</fullName>
    </submittedName>
</protein>
<evidence type="ECO:0000256" key="1">
    <source>
        <dbReference type="ARBA" id="ARBA00038464"/>
    </source>
</evidence>
<dbReference type="AlphaFoldDB" id="A0A6P8FSY5"/>